<feature type="region of interest" description="Disordered" evidence="8">
    <location>
        <begin position="46"/>
        <end position="71"/>
    </location>
</feature>
<dbReference type="InterPro" id="IPR004344">
    <property type="entry name" value="TTL/TTLL_fam"/>
</dbReference>
<keyword evidence="3" id="KW-0493">Microtubule</keyword>
<dbReference type="Pfam" id="PF03133">
    <property type="entry name" value="TTL"/>
    <property type="match status" value="1"/>
</dbReference>
<feature type="compositionally biased region" description="Low complexity" evidence="8">
    <location>
        <begin position="16"/>
        <end position="26"/>
    </location>
</feature>
<evidence type="ECO:0000256" key="1">
    <source>
        <dbReference type="ARBA" id="ARBA00006820"/>
    </source>
</evidence>
<keyword evidence="2" id="KW-0436">Ligase</keyword>
<gene>
    <name evidence="9" type="ORF">TCAL_16885</name>
</gene>
<dbReference type="Proteomes" id="UP000318571">
    <property type="component" value="Chromosome 3"/>
</dbReference>
<evidence type="ECO:0000256" key="8">
    <source>
        <dbReference type="SAM" id="MobiDB-lite"/>
    </source>
</evidence>
<evidence type="ECO:0000256" key="4">
    <source>
        <dbReference type="ARBA" id="ARBA00022741"/>
    </source>
</evidence>
<dbReference type="GO" id="GO:0000226">
    <property type="term" value="P:microtubule cytoskeleton organization"/>
    <property type="evidence" value="ECO:0007669"/>
    <property type="project" value="TreeGrafter"/>
</dbReference>
<keyword evidence="4" id="KW-0547">Nucleotide-binding</keyword>
<comment type="catalytic activity">
    <reaction evidence="7">
        <text>L-glutamyl-[protein] + L-glutamate + ATP = gamma-L-glutamyl-L-glutamyl-[protein] + ADP + phosphate + H(+)</text>
        <dbReference type="Rhea" id="RHEA:60144"/>
        <dbReference type="Rhea" id="RHEA-COMP:10208"/>
        <dbReference type="Rhea" id="RHEA-COMP:15517"/>
        <dbReference type="ChEBI" id="CHEBI:15378"/>
        <dbReference type="ChEBI" id="CHEBI:29973"/>
        <dbReference type="ChEBI" id="CHEBI:29985"/>
        <dbReference type="ChEBI" id="CHEBI:30616"/>
        <dbReference type="ChEBI" id="CHEBI:43474"/>
        <dbReference type="ChEBI" id="CHEBI:143622"/>
        <dbReference type="ChEBI" id="CHEBI:456216"/>
    </reaction>
    <physiologicalReaction direction="left-to-right" evidence="7">
        <dbReference type="Rhea" id="RHEA:60145"/>
    </physiologicalReaction>
</comment>
<keyword evidence="5" id="KW-0067">ATP-binding</keyword>
<reference evidence="9 10" key="1">
    <citation type="journal article" date="2018" name="Nat. Ecol. Evol.">
        <title>Genomic signatures of mitonuclear coevolution across populations of Tigriopus californicus.</title>
        <authorList>
            <person name="Barreto F.S."/>
            <person name="Watson E.T."/>
            <person name="Lima T.G."/>
            <person name="Willett C.S."/>
            <person name="Edmands S."/>
            <person name="Li W."/>
            <person name="Burton R.S."/>
        </authorList>
    </citation>
    <scope>NUCLEOTIDE SEQUENCE [LARGE SCALE GENOMIC DNA]</scope>
    <source>
        <strain evidence="9 10">San Diego</strain>
    </source>
</reference>
<dbReference type="PROSITE" id="PS51221">
    <property type="entry name" value="TTL"/>
    <property type="match status" value="1"/>
</dbReference>
<dbReference type="Gene3D" id="3.30.470.20">
    <property type="entry name" value="ATP-grasp fold, B domain"/>
    <property type="match status" value="1"/>
</dbReference>
<dbReference type="GO" id="GO:0005874">
    <property type="term" value="C:microtubule"/>
    <property type="evidence" value="ECO:0007669"/>
    <property type="project" value="UniProtKB-KW"/>
</dbReference>
<dbReference type="SUPFAM" id="SSF56059">
    <property type="entry name" value="Glutathione synthetase ATP-binding domain-like"/>
    <property type="match status" value="1"/>
</dbReference>
<evidence type="ECO:0000256" key="3">
    <source>
        <dbReference type="ARBA" id="ARBA00022701"/>
    </source>
</evidence>
<feature type="region of interest" description="Disordered" evidence="8">
    <location>
        <begin position="1"/>
        <end position="32"/>
    </location>
</feature>
<dbReference type="GO" id="GO:0070740">
    <property type="term" value="F:tubulin-glutamic acid ligase activity"/>
    <property type="evidence" value="ECO:0007669"/>
    <property type="project" value="TreeGrafter"/>
</dbReference>
<evidence type="ECO:0000313" key="10">
    <source>
        <dbReference type="Proteomes" id="UP000318571"/>
    </source>
</evidence>
<dbReference type="PANTHER" id="PTHR12241">
    <property type="entry name" value="TUBULIN POLYGLUTAMYLASE"/>
    <property type="match status" value="1"/>
</dbReference>
<dbReference type="OrthoDB" id="2016263at2759"/>
<comment type="similarity">
    <text evidence="1">Belongs to the tubulin--tyrosine ligase family.</text>
</comment>
<dbReference type="FunFam" id="3.30.470.20:FF:000009">
    <property type="entry name" value="tubulin polyglutamylase TTLL5 isoform X1"/>
    <property type="match status" value="1"/>
</dbReference>
<feature type="compositionally biased region" description="Polar residues" evidence="8">
    <location>
        <begin position="46"/>
        <end position="58"/>
    </location>
</feature>
<accession>A0A553P689</accession>
<dbReference type="EMBL" id="VCGU01000007">
    <property type="protein sequence ID" value="TRY73203.1"/>
    <property type="molecule type" value="Genomic_DNA"/>
</dbReference>
<name>A0A553P689_TIGCA</name>
<dbReference type="GO" id="GO:0036064">
    <property type="term" value="C:ciliary basal body"/>
    <property type="evidence" value="ECO:0007669"/>
    <property type="project" value="TreeGrafter"/>
</dbReference>
<comment type="caution">
    <text evidence="9">The sequence shown here is derived from an EMBL/GenBank/DDBJ whole genome shotgun (WGS) entry which is preliminary data.</text>
</comment>
<sequence>MEDISEIGDDSKKYLEVSSEISSSSDSDVDSKDGVLEILRKVSLDSGIQSSPNGSTSSIDEEDNHTKVSKNVEQIEALLKRINEENRKTKEVLSSIHNGTTPLLETTTNVMLSRTNVISLGRKAKNDDLQVTKDLPIGTRSKAEEPYYYETSIEGKKIPIVPFNCMTLSTPPTQTLGQKHRLSFKTVNAEAKLVSQICHAHGFHEVHSNNTDFNLMWTGVHPKPHSFKSLLPHQRVNHFPRSYELTRKDRLYQNIERLQHAKGAKNFNFVPKTFMIPTEYSEFAATHHRMRGAWIVKPVASSRGRGIFIVNHPNQVPLDEPMVVAKYIDNPLLVNGHKWDLRLYVAVTSYDPLMIYLYEEGLVRFATVRYDSTGKNLWNPCMHLCNYSINKYHSDYIKCDDPDQEDQGHKWSLSALLRHLKANNIDTVQLMQTIEDVIIKSIISVEFPVNSACKMFIPHKRNCFELYGFDILIDSELKPWLLEVNLSPSLNCDAPIDLKIKSAMMCDLLSLIGLPAVDPVLKRAQFNRKVNELTSNLAANDESKANKSGSSTANIKEPMAAASTRRSVSIETRRFAAIRLASSSISYSQELARMVRNAREENQRRGGWVRVFPTADTWQNYGSILEYSSQNNLILHEHLYPNAVKKAQRQSKRGPNPKSYDFFRKRSQSMGPTRLDRDKSLNFTDLNFDKSINGRKSKKTSPIPPTEGSEPDSQTSPTPISLPSKPTPSELRVAQYEKPLMKGHKAKAVLVKTKKDPEKVAKKRSEKRQRSGVLKDKIIKMIESGLQLSEYQSRKAFSVYLHCILQRLSDFDVDNGSDLGQIDLVLKFLQKAALSLREPYFLKAPSIKLSGKDRAAIVAKELNEFLGHYRRETDLYTAFKEESGMIPRHTFEEFIAFANDTDLEEVLTLQTKLYRCAHIFLGKCLPPVSGRKNSLLRTAYGISPDRNLRDRQCTMRINARANPPMAPQFKLPPQQPLNCLNISTYEKSKLEELEEDTMYNNVRIGLMVKKSMLGFKRETVDRCVLDLDNSSPSPADPRLTVLTEAFPTVNKTGSMKAEVNGKTENDHLLRVSSAPSELGENLLSCSEVDELL</sequence>
<dbReference type="PANTHER" id="PTHR12241:SF145">
    <property type="entry name" value="TUBULIN POLYGLUTAMYLASE TTLL5"/>
    <property type="match status" value="1"/>
</dbReference>
<evidence type="ECO:0000313" key="9">
    <source>
        <dbReference type="EMBL" id="TRY73203.1"/>
    </source>
</evidence>
<dbReference type="GO" id="GO:0005524">
    <property type="term" value="F:ATP binding"/>
    <property type="evidence" value="ECO:0007669"/>
    <property type="project" value="UniProtKB-KW"/>
</dbReference>
<evidence type="ECO:0000256" key="2">
    <source>
        <dbReference type="ARBA" id="ARBA00022598"/>
    </source>
</evidence>
<dbReference type="GO" id="GO:0015631">
    <property type="term" value="F:tubulin binding"/>
    <property type="evidence" value="ECO:0007669"/>
    <property type="project" value="TreeGrafter"/>
</dbReference>
<protein>
    <recommendedName>
        <fullName evidence="6">Tubulin--tyrosine ligase-like protein 5</fullName>
    </recommendedName>
</protein>
<feature type="compositionally biased region" description="Polar residues" evidence="8">
    <location>
        <begin position="711"/>
        <end position="721"/>
    </location>
</feature>
<evidence type="ECO:0000256" key="5">
    <source>
        <dbReference type="ARBA" id="ARBA00022840"/>
    </source>
</evidence>
<dbReference type="STRING" id="6832.A0A553P689"/>
<keyword evidence="10" id="KW-1185">Reference proteome</keyword>
<feature type="region of interest" description="Disordered" evidence="8">
    <location>
        <begin position="645"/>
        <end position="728"/>
    </location>
</feature>
<dbReference type="AlphaFoldDB" id="A0A553P689"/>
<proteinExistence type="inferred from homology"/>
<evidence type="ECO:0000256" key="7">
    <source>
        <dbReference type="ARBA" id="ARBA00049274"/>
    </source>
</evidence>
<evidence type="ECO:0000256" key="6">
    <source>
        <dbReference type="ARBA" id="ARBA00041448"/>
    </source>
</evidence>
<organism evidence="9 10">
    <name type="scientific">Tigriopus californicus</name>
    <name type="common">Marine copepod</name>
    <dbReference type="NCBI Taxonomy" id="6832"/>
    <lineage>
        <taxon>Eukaryota</taxon>
        <taxon>Metazoa</taxon>
        <taxon>Ecdysozoa</taxon>
        <taxon>Arthropoda</taxon>
        <taxon>Crustacea</taxon>
        <taxon>Multicrustacea</taxon>
        <taxon>Hexanauplia</taxon>
        <taxon>Copepoda</taxon>
        <taxon>Harpacticoida</taxon>
        <taxon>Harpacticidae</taxon>
        <taxon>Tigriopus</taxon>
    </lineage>
</organism>